<evidence type="ECO:0000313" key="1">
    <source>
        <dbReference type="EMBL" id="RAI31694.1"/>
    </source>
</evidence>
<dbReference type="OrthoDB" id="8364365at2"/>
<organism evidence="1 2">
    <name type="scientific">Rhodoplanes elegans</name>
    <dbReference type="NCBI Taxonomy" id="29408"/>
    <lineage>
        <taxon>Bacteria</taxon>
        <taxon>Pseudomonadati</taxon>
        <taxon>Pseudomonadota</taxon>
        <taxon>Alphaproteobacteria</taxon>
        <taxon>Hyphomicrobiales</taxon>
        <taxon>Nitrobacteraceae</taxon>
        <taxon>Rhodoplanes</taxon>
    </lineage>
</organism>
<keyword evidence="2" id="KW-1185">Reference proteome</keyword>
<dbReference type="EMBL" id="NPEU01000481">
    <property type="protein sequence ID" value="RAI31694.1"/>
    <property type="molecule type" value="Genomic_DNA"/>
</dbReference>
<reference evidence="1 2" key="1">
    <citation type="submission" date="2017-07" db="EMBL/GenBank/DDBJ databases">
        <title>Draft Genome Sequences of Select Purple Nonsulfur Bacteria.</title>
        <authorList>
            <person name="Lasarre B."/>
            <person name="Mckinlay J.B."/>
        </authorList>
    </citation>
    <scope>NUCLEOTIDE SEQUENCE [LARGE SCALE GENOMIC DNA]</scope>
    <source>
        <strain evidence="1 2">DSM 11907</strain>
    </source>
</reference>
<dbReference type="Proteomes" id="UP000248863">
    <property type="component" value="Unassembled WGS sequence"/>
</dbReference>
<accession>A0A327K1E2</accession>
<protein>
    <submittedName>
        <fullName evidence="1">Uncharacterized protein</fullName>
    </submittedName>
</protein>
<dbReference type="AlphaFoldDB" id="A0A327K1E2"/>
<evidence type="ECO:0000313" key="2">
    <source>
        <dbReference type="Proteomes" id="UP000248863"/>
    </source>
</evidence>
<sequence length="216" mass="23107">MAVVHHAFRWPFSLAVRDEIRHLLAAWSAGDRASIAEQALAAYATLRTRPDITFPFSLQDADHVEAWLQPAHVTAATACFLVLARHFEPVPSLSATRDTNLYTVETTLPLLGFPAGQVRAAVHGRPFESLLEELAGPADPLPRGGPVGLAGWLPGREAVDLLARVEATVAVAASPGAGDDARRALDKLRADGSLDDLVRMLGSVTAPDWLVVRIAC</sequence>
<comment type="caution">
    <text evidence="1">The sequence shown here is derived from an EMBL/GenBank/DDBJ whole genome shotgun (WGS) entry which is preliminary data.</text>
</comment>
<dbReference type="RefSeq" id="WP_111359842.1">
    <property type="nucleotide sequence ID" value="NZ_NHSK01000045.1"/>
</dbReference>
<proteinExistence type="predicted"/>
<gene>
    <name evidence="1" type="ORF">CH338_25420</name>
</gene>
<name>A0A327K1E2_9BRAD</name>